<dbReference type="SUPFAM" id="SSF48452">
    <property type="entry name" value="TPR-like"/>
    <property type="match status" value="1"/>
</dbReference>
<dbReference type="SMART" id="SM00028">
    <property type="entry name" value="TPR"/>
    <property type="match status" value="4"/>
</dbReference>
<evidence type="ECO:0000256" key="2">
    <source>
        <dbReference type="ARBA" id="ARBA00022803"/>
    </source>
</evidence>
<protein>
    <recommendedName>
        <fullName evidence="7">Tetratricopeptide repeat protein</fullName>
    </recommendedName>
</protein>
<dbReference type="Proteomes" id="UP000625551">
    <property type="component" value="Unassembled WGS sequence"/>
</dbReference>
<name>A0ABR7XF58_9BACT</name>
<gene>
    <name evidence="5" type="ORF">H9Q13_03515</name>
</gene>
<dbReference type="InterPro" id="IPR019734">
    <property type="entry name" value="TPR_rpt"/>
</dbReference>
<dbReference type="InterPro" id="IPR011990">
    <property type="entry name" value="TPR-like_helical_dom_sf"/>
</dbReference>
<evidence type="ECO:0000256" key="1">
    <source>
        <dbReference type="ARBA" id="ARBA00022737"/>
    </source>
</evidence>
<feature type="repeat" description="TPR" evidence="3">
    <location>
        <begin position="98"/>
        <end position="131"/>
    </location>
</feature>
<dbReference type="PANTHER" id="PTHR44858">
    <property type="entry name" value="TETRATRICOPEPTIDE REPEAT PROTEIN 6"/>
    <property type="match status" value="1"/>
</dbReference>
<dbReference type="EMBL" id="JACXAJ010000001">
    <property type="protein sequence ID" value="MBD1396223.1"/>
    <property type="molecule type" value="Genomic_DNA"/>
</dbReference>
<keyword evidence="4" id="KW-0732">Signal</keyword>
<dbReference type="Gene3D" id="1.25.40.10">
    <property type="entry name" value="Tetratricopeptide repeat domain"/>
    <property type="match status" value="1"/>
</dbReference>
<dbReference type="RefSeq" id="WP_191182348.1">
    <property type="nucleotide sequence ID" value="NZ_JACXAJ010000001.1"/>
</dbReference>
<organism evidence="5 6">
    <name type="scientific">Pontibacter aquaedesilientis</name>
    <dbReference type="NCBI Taxonomy" id="2766980"/>
    <lineage>
        <taxon>Bacteria</taxon>
        <taxon>Pseudomonadati</taxon>
        <taxon>Bacteroidota</taxon>
        <taxon>Cytophagia</taxon>
        <taxon>Cytophagales</taxon>
        <taxon>Hymenobacteraceae</taxon>
        <taxon>Pontibacter</taxon>
    </lineage>
</organism>
<sequence length="234" mass="26635">MNRLALAAAIILLSASALFAQAPTPHPKVLPMFGKQPKTEAQQKADEKFLTSCDKNFTSRTEASNFFMERGWEYFNEGQTDTAVYRFNLAWLLNPDNANTYWAFGLVEQGKGNATEAIGMYERALKYQPKNSLLLADAASAYLNLYDSSKKKKHLKQAFSYLEQSVAADATNAYALFNLSKVKYHQKKYDEAWDYLHQSRDIDMLTLDYNFLADLMARMPDPMGIFKNDTQQSN</sequence>
<keyword evidence="6" id="KW-1185">Reference proteome</keyword>
<feature type="signal peptide" evidence="4">
    <location>
        <begin position="1"/>
        <end position="20"/>
    </location>
</feature>
<feature type="repeat" description="TPR" evidence="3">
    <location>
        <begin position="64"/>
        <end position="97"/>
    </location>
</feature>
<evidence type="ECO:0000256" key="4">
    <source>
        <dbReference type="SAM" id="SignalP"/>
    </source>
</evidence>
<proteinExistence type="predicted"/>
<reference evidence="5 6" key="1">
    <citation type="submission" date="2020-09" db="EMBL/GenBank/DDBJ databases">
        <title>Genome sequencing and assembly of Pontibacter sp.</title>
        <authorList>
            <person name="Chhetri G."/>
        </authorList>
    </citation>
    <scope>NUCLEOTIDE SEQUENCE [LARGE SCALE GENOMIC DNA]</scope>
    <source>
        <strain evidence="5 6">JH31</strain>
    </source>
</reference>
<evidence type="ECO:0000313" key="6">
    <source>
        <dbReference type="Proteomes" id="UP000625551"/>
    </source>
</evidence>
<accession>A0ABR7XF58</accession>
<keyword evidence="1" id="KW-0677">Repeat</keyword>
<feature type="chain" id="PRO_5046422657" description="Tetratricopeptide repeat protein" evidence="4">
    <location>
        <begin position="21"/>
        <end position="234"/>
    </location>
</feature>
<dbReference type="InterPro" id="IPR050498">
    <property type="entry name" value="Ycf3"/>
</dbReference>
<dbReference type="PROSITE" id="PS50005">
    <property type="entry name" value="TPR"/>
    <property type="match status" value="2"/>
</dbReference>
<evidence type="ECO:0000256" key="3">
    <source>
        <dbReference type="PROSITE-ProRule" id="PRU00339"/>
    </source>
</evidence>
<evidence type="ECO:0008006" key="7">
    <source>
        <dbReference type="Google" id="ProtNLM"/>
    </source>
</evidence>
<keyword evidence="2 3" id="KW-0802">TPR repeat</keyword>
<dbReference type="PANTHER" id="PTHR44858:SF1">
    <property type="entry name" value="UDP-N-ACETYLGLUCOSAMINE--PEPTIDE N-ACETYLGLUCOSAMINYLTRANSFERASE SPINDLY-RELATED"/>
    <property type="match status" value="1"/>
</dbReference>
<evidence type="ECO:0000313" key="5">
    <source>
        <dbReference type="EMBL" id="MBD1396223.1"/>
    </source>
</evidence>
<comment type="caution">
    <text evidence="5">The sequence shown here is derived from an EMBL/GenBank/DDBJ whole genome shotgun (WGS) entry which is preliminary data.</text>
</comment>